<organism evidence="3 4">
    <name type="scientific">Elysia marginata</name>
    <dbReference type="NCBI Taxonomy" id="1093978"/>
    <lineage>
        <taxon>Eukaryota</taxon>
        <taxon>Metazoa</taxon>
        <taxon>Spiralia</taxon>
        <taxon>Lophotrochozoa</taxon>
        <taxon>Mollusca</taxon>
        <taxon>Gastropoda</taxon>
        <taxon>Heterobranchia</taxon>
        <taxon>Euthyneura</taxon>
        <taxon>Panpulmonata</taxon>
        <taxon>Sacoglossa</taxon>
        <taxon>Placobranchoidea</taxon>
        <taxon>Plakobranchidae</taxon>
        <taxon>Elysia</taxon>
    </lineage>
</organism>
<evidence type="ECO:0000256" key="2">
    <source>
        <dbReference type="SAM" id="SignalP"/>
    </source>
</evidence>
<feature type="compositionally biased region" description="Basic and acidic residues" evidence="1">
    <location>
        <begin position="68"/>
        <end position="77"/>
    </location>
</feature>
<sequence>MSTHLVVSVLLWSSSGPVWYLVTRACPLQNSTLLYSDDQTMTKWTRASSQKQNSISLTTRWCDYPRYPPDRESHESSRAALSLTDQ</sequence>
<accession>A0AAV4FPX3</accession>
<feature type="region of interest" description="Disordered" evidence="1">
    <location>
        <begin position="66"/>
        <end position="86"/>
    </location>
</feature>
<dbReference type="Proteomes" id="UP000762676">
    <property type="component" value="Unassembled WGS sequence"/>
</dbReference>
<evidence type="ECO:0000313" key="4">
    <source>
        <dbReference type="Proteomes" id="UP000762676"/>
    </source>
</evidence>
<dbReference type="AlphaFoldDB" id="A0AAV4FPX3"/>
<name>A0AAV4FPX3_9GAST</name>
<protein>
    <recommendedName>
        <fullName evidence="5">Secreted protein</fullName>
    </recommendedName>
</protein>
<evidence type="ECO:0008006" key="5">
    <source>
        <dbReference type="Google" id="ProtNLM"/>
    </source>
</evidence>
<gene>
    <name evidence="3" type="ORF">ElyMa_005775700</name>
</gene>
<evidence type="ECO:0000256" key="1">
    <source>
        <dbReference type="SAM" id="MobiDB-lite"/>
    </source>
</evidence>
<feature type="signal peptide" evidence="2">
    <location>
        <begin position="1"/>
        <end position="20"/>
    </location>
</feature>
<comment type="caution">
    <text evidence="3">The sequence shown here is derived from an EMBL/GenBank/DDBJ whole genome shotgun (WGS) entry which is preliminary data.</text>
</comment>
<keyword evidence="4" id="KW-1185">Reference proteome</keyword>
<feature type="chain" id="PRO_5043450231" description="Secreted protein" evidence="2">
    <location>
        <begin position="21"/>
        <end position="86"/>
    </location>
</feature>
<keyword evidence="2" id="KW-0732">Signal</keyword>
<dbReference type="EMBL" id="BMAT01011588">
    <property type="protein sequence ID" value="GFR75387.1"/>
    <property type="molecule type" value="Genomic_DNA"/>
</dbReference>
<evidence type="ECO:0000313" key="3">
    <source>
        <dbReference type="EMBL" id="GFR75387.1"/>
    </source>
</evidence>
<reference evidence="3 4" key="1">
    <citation type="journal article" date="2021" name="Elife">
        <title>Chloroplast acquisition without the gene transfer in kleptoplastic sea slugs, Plakobranchus ocellatus.</title>
        <authorList>
            <person name="Maeda T."/>
            <person name="Takahashi S."/>
            <person name="Yoshida T."/>
            <person name="Shimamura S."/>
            <person name="Takaki Y."/>
            <person name="Nagai Y."/>
            <person name="Toyoda A."/>
            <person name="Suzuki Y."/>
            <person name="Arimoto A."/>
            <person name="Ishii H."/>
            <person name="Satoh N."/>
            <person name="Nishiyama T."/>
            <person name="Hasebe M."/>
            <person name="Maruyama T."/>
            <person name="Minagawa J."/>
            <person name="Obokata J."/>
            <person name="Shigenobu S."/>
        </authorList>
    </citation>
    <scope>NUCLEOTIDE SEQUENCE [LARGE SCALE GENOMIC DNA]</scope>
</reference>
<proteinExistence type="predicted"/>